<accession>A0A7Y6DV92</accession>
<comment type="caution">
    <text evidence="2">The sequence shown here is derived from an EMBL/GenBank/DDBJ whole genome shotgun (WGS) entry which is preliminary data.</text>
</comment>
<protein>
    <submittedName>
        <fullName evidence="2">Uncharacterized protein</fullName>
    </submittedName>
</protein>
<proteinExistence type="predicted"/>
<gene>
    <name evidence="2" type="ORF">HP550_02870</name>
</gene>
<evidence type="ECO:0000313" key="2">
    <source>
        <dbReference type="EMBL" id="NUU16191.1"/>
    </source>
</evidence>
<sequence length="146" mass="14991">MKTAYRVLAYLVATGVFVQAGAIAYAWFATLNDLDGGAVIDSDWEGNLGHAMHGIVGTMVIPLLVIALLIVSFFAKFPGAVRYALIILGLLVLQIVLAFVAFGAPVVGALHGANALAILGVSITAAQRVPRSTTTTDASAPANAVA</sequence>
<dbReference type="AlphaFoldDB" id="A0A7Y6DV92"/>
<feature type="transmembrane region" description="Helical" evidence="1">
    <location>
        <begin position="108"/>
        <end position="126"/>
    </location>
</feature>
<dbReference type="EMBL" id="JABMCI010000042">
    <property type="protein sequence ID" value="NUU16191.1"/>
    <property type="molecule type" value="Genomic_DNA"/>
</dbReference>
<keyword evidence="1" id="KW-1133">Transmembrane helix</keyword>
<feature type="transmembrane region" description="Helical" evidence="1">
    <location>
        <begin position="48"/>
        <end position="71"/>
    </location>
</feature>
<reference evidence="2 3" key="1">
    <citation type="submission" date="2020-05" db="EMBL/GenBank/DDBJ databases">
        <title>Genome Sequencing of Type Strains.</title>
        <authorList>
            <person name="Lemaire J.F."/>
            <person name="Inderbitzin P."/>
            <person name="Gregorio O.A."/>
            <person name="Collins S.B."/>
            <person name="Wespe N."/>
            <person name="Knight-Connoni V."/>
        </authorList>
    </citation>
    <scope>NUCLEOTIDE SEQUENCE [LARGE SCALE GENOMIC DNA]</scope>
    <source>
        <strain evidence="2 3">ATCC 25174</strain>
    </source>
</reference>
<keyword evidence="1" id="KW-0472">Membrane</keyword>
<dbReference type="RefSeq" id="WP_175346088.1">
    <property type="nucleotide sequence ID" value="NZ_JABMCI010000042.1"/>
</dbReference>
<keyword evidence="1" id="KW-0812">Transmembrane</keyword>
<keyword evidence="3" id="KW-1185">Reference proteome</keyword>
<name>A0A7Y6DV92_9CELL</name>
<feature type="transmembrane region" description="Helical" evidence="1">
    <location>
        <begin position="83"/>
        <end position="102"/>
    </location>
</feature>
<dbReference type="Proteomes" id="UP000565724">
    <property type="component" value="Unassembled WGS sequence"/>
</dbReference>
<organism evidence="2 3">
    <name type="scientific">Cellulomonas humilata</name>
    <dbReference type="NCBI Taxonomy" id="144055"/>
    <lineage>
        <taxon>Bacteria</taxon>
        <taxon>Bacillati</taxon>
        <taxon>Actinomycetota</taxon>
        <taxon>Actinomycetes</taxon>
        <taxon>Micrococcales</taxon>
        <taxon>Cellulomonadaceae</taxon>
        <taxon>Cellulomonas</taxon>
    </lineage>
</organism>
<evidence type="ECO:0000256" key="1">
    <source>
        <dbReference type="SAM" id="Phobius"/>
    </source>
</evidence>
<feature type="transmembrane region" description="Helical" evidence="1">
    <location>
        <begin position="7"/>
        <end position="28"/>
    </location>
</feature>
<evidence type="ECO:0000313" key="3">
    <source>
        <dbReference type="Proteomes" id="UP000565724"/>
    </source>
</evidence>